<protein>
    <submittedName>
        <fullName evidence="1">Uncharacterized protein</fullName>
    </submittedName>
</protein>
<dbReference type="Proteomes" id="UP000501179">
    <property type="component" value="Chromosome"/>
</dbReference>
<dbReference type="RefSeq" id="WP_167034913.1">
    <property type="nucleotide sequence ID" value="NZ_CP050177.1"/>
</dbReference>
<dbReference type="KEGG" id="slia:HA039_30890"/>
<reference evidence="1 2" key="1">
    <citation type="submission" date="2020-03" db="EMBL/GenBank/DDBJ databases">
        <title>A novel species.</title>
        <authorList>
            <person name="Gao J."/>
        </authorList>
    </citation>
    <scope>NUCLEOTIDE SEQUENCE [LARGE SCALE GENOMIC DNA]</scope>
    <source>
        <strain evidence="1 2">QMT-12</strain>
    </source>
</reference>
<dbReference type="AlphaFoldDB" id="A0A6G9H6H2"/>
<accession>A0A6G9H6H2</accession>
<gene>
    <name evidence="1" type="ORF">HA039_30890</name>
</gene>
<dbReference type="EMBL" id="CP050177">
    <property type="protein sequence ID" value="QIQ06133.1"/>
    <property type="molecule type" value="Genomic_DNA"/>
</dbReference>
<organism evidence="1 2">
    <name type="scientific">Streptomyces liangshanensis</name>
    <dbReference type="NCBI Taxonomy" id="2717324"/>
    <lineage>
        <taxon>Bacteria</taxon>
        <taxon>Bacillati</taxon>
        <taxon>Actinomycetota</taxon>
        <taxon>Actinomycetes</taxon>
        <taxon>Kitasatosporales</taxon>
        <taxon>Streptomycetaceae</taxon>
        <taxon>Streptomyces</taxon>
    </lineage>
</organism>
<name>A0A6G9H6H2_9ACTN</name>
<sequence>MSEVSVALDRLCAVRIPEQDDADLPDELFDRVDDLIDAHGADDVAEMVAKAVEAGQASMRQAVVFLDVAVWSGTDNGSSMKVTLDEWVRRADDRVRLGIALRHEYYPLPTRAEMLPKLAEIARRFPEYRTVCERHTAARPADRPRS</sequence>
<keyword evidence="2" id="KW-1185">Reference proteome</keyword>
<proteinExistence type="predicted"/>
<evidence type="ECO:0000313" key="2">
    <source>
        <dbReference type="Proteomes" id="UP000501179"/>
    </source>
</evidence>
<evidence type="ECO:0000313" key="1">
    <source>
        <dbReference type="EMBL" id="QIQ06133.1"/>
    </source>
</evidence>